<dbReference type="InterPro" id="IPR025997">
    <property type="entry name" value="SBP_2_dom"/>
</dbReference>
<feature type="signal peptide" evidence="1">
    <location>
        <begin position="1"/>
        <end position="18"/>
    </location>
</feature>
<feature type="chain" id="PRO_5039077790" evidence="1">
    <location>
        <begin position="19"/>
        <end position="388"/>
    </location>
</feature>
<sequence length="388" mass="42125">MKKMIKLLMSATMLLGLAACGGAGEQQGSDSTAAGNSTAEGASFDYADVKIGVLGHMQSGETLDALTVYMDALSEEVGFSYEYVVGSSYDEQTNITAVQNLIASGVDGIVLAIDSGTPAILQECEAAGVFLSAFITDMDSSFDELKSSDYYLGNVNDGLYDTSSIGEKAAELVIKDGNTNVGIVTFPLLYFPQKSAAIQAFTKTIESHNDTATEPIEIYETQELSFSALEDTYFNNYPELDSILSLASGFVHPTMVSADKTDVDLYTTGFKKDDLDAFENGEMRMMTLSNVEAVALPVAMILNAVAEKPFADQPEEAERIDTSVVFVTNEEELTALEEKCFYFTADIDQAFISPEDFTQYLTAYNPDASYEEFKEVLVNMSMEDLMAK</sequence>
<feature type="domain" description="Periplasmic binding protein" evidence="2">
    <location>
        <begin position="64"/>
        <end position="306"/>
    </location>
</feature>
<accession>A0A2T5IJG6</accession>
<keyword evidence="1" id="KW-0732">Signal</keyword>
<dbReference type="InterPro" id="IPR028082">
    <property type="entry name" value="Peripla_BP_I"/>
</dbReference>
<evidence type="ECO:0000256" key="1">
    <source>
        <dbReference type="SAM" id="SignalP"/>
    </source>
</evidence>
<dbReference type="RefSeq" id="WP_170100236.1">
    <property type="nucleotide sequence ID" value="NZ_QAOM01000011.1"/>
</dbReference>
<keyword evidence="4" id="KW-1185">Reference proteome</keyword>
<protein>
    <submittedName>
        <fullName evidence="3">ABC-type sugar transport system substrate-binding protein</fullName>
    </submittedName>
</protein>
<proteinExistence type="predicted"/>
<dbReference type="PROSITE" id="PS51257">
    <property type="entry name" value="PROKAR_LIPOPROTEIN"/>
    <property type="match status" value="1"/>
</dbReference>
<dbReference type="Gene3D" id="3.40.50.2300">
    <property type="match status" value="2"/>
</dbReference>
<evidence type="ECO:0000259" key="2">
    <source>
        <dbReference type="Pfam" id="PF13407"/>
    </source>
</evidence>
<dbReference type="EMBL" id="QAOM01000011">
    <property type="protein sequence ID" value="PTQ83973.1"/>
    <property type="molecule type" value="Genomic_DNA"/>
</dbReference>
<organism evidence="3 4">
    <name type="scientific">Trichococcus patagoniensis</name>
    <dbReference type="NCBI Taxonomy" id="382641"/>
    <lineage>
        <taxon>Bacteria</taxon>
        <taxon>Bacillati</taxon>
        <taxon>Bacillota</taxon>
        <taxon>Bacilli</taxon>
        <taxon>Lactobacillales</taxon>
        <taxon>Carnobacteriaceae</taxon>
        <taxon>Trichococcus</taxon>
    </lineage>
</organism>
<keyword evidence="3" id="KW-0762">Sugar transport</keyword>
<dbReference type="SUPFAM" id="SSF53822">
    <property type="entry name" value="Periplasmic binding protein-like I"/>
    <property type="match status" value="1"/>
</dbReference>
<dbReference type="Proteomes" id="UP000244161">
    <property type="component" value="Unassembled WGS sequence"/>
</dbReference>
<dbReference type="Pfam" id="PF13407">
    <property type="entry name" value="Peripla_BP_4"/>
    <property type="match status" value="1"/>
</dbReference>
<reference evidence="3 4" key="1">
    <citation type="submission" date="2018-04" db="EMBL/GenBank/DDBJ databases">
        <title>Genomic Encyclopedia of Archaeal and Bacterial Type Strains, Phase II (KMG-II): from individual species to whole genera.</title>
        <authorList>
            <person name="Goeker M."/>
        </authorList>
    </citation>
    <scope>NUCLEOTIDE SEQUENCE [LARGE SCALE GENOMIC DNA]</scope>
    <source>
        <strain evidence="3 4">DSM 18806</strain>
    </source>
</reference>
<gene>
    <name evidence="3" type="ORF">C8U37_11158</name>
</gene>
<evidence type="ECO:0000313" key="3">
    <source>
        <dbReference type="EMBL" id="PTQ83973.1"/>
    </source>
</evidence>
<name>A0A2T5IJG6_9LACT</name>
<dbReference type="AlphaFoldDB" id="A0A2T5IJG6"/>
<keyword evidence="3" id="KW-0813">Transport</keyword>
<evidence type="ECO:0000313" key="4">
    <source>
        <dbReference type="Proteomes" id="UP000244161"/>
    </source>
</evidence>
<comment type="caution">
    <text evidence="3">The sequence shown here is derived from an EMBL/GenBank/DDBJ whole genome shotgun (WGS) entry which is preliminary data.</text>
</comment>